<evidence type="ECO:0000256" key="1">
    <source>
        <dbReference type="ARBA" id="ARBA00023303"/>
    </source>
</evidence>
<evidence type="ECO:0000313" key="3">
    <source>
        <dbReference type="Proteomes" id="UP001327560"/>
    </source>
</evidence>
<keyword evidence="1" id="KW-0406">Ion transport</keyword>
<gene>
    <name evidence="2" type="ORF">Cni_G21071</name>
</gene>
<dbReference type="AlphaFoldDB" id="A0AAQ3KQ88"/>
<dbReference type="EMBL" id="CP136895">
    <property type="protein sequence ID" value="WOL12305.1"/>
    <property type="molecule type" value="Genomic_DNA"/>
</dbReference>
<dbReference type="PANTHER" id="PTHR45651:SF14">
    <property type="entry name" value="CYCLIC NUCLEOTIDE-GATED ION CHANNEL 4"/>
    <property type="match status" value="1"/>
</dbReference>
<dbReference type="GO" id="GO:0034220">
    <property type="term" value="P:monoatomic ion transmembrane transport"/>
    <property type="evidence" value="ECO:0007669"/>
    <property type="project" value="UniProtKB-KW"/>
</dbReference>
<dbReference type="Proteomes" id="UP001327560">
    <property type="component" value="Chromosome 6"/>
</dbReference>
<accession>A0AAQ3KQ88</accession>
<keyword evidence="3" id="KW-1185">Reference proteome</keyword>
<sequence length="141" mass="16875">MLFAVRSHLQSSQVLRDGVKSYCVLGSGSIGGDELLSWCLWRPFVEWLHTFFSEKVRRSTRYYSPRWRTWTAVPIQLAWWRHSHRLTLASLSFMIPQRPAQLNEIRPVYLHRTKMQSTPFIIRCTRFTCKSIGRQLYRERK</sequence>
<proteinExistence type="predicted"/>
<keyword evidence="1" id="KW-0407">Ion channel</keyword>
<name>A0AAQ3KQ88_9LILI</name>
<dbReference type="GO" id="GO:0016020">
    <property type="term" value="C:membrane"/>
    <property type="evidence" value="ECO:0007669"/>
    <property type="project" value="UniProtKB-SubCell"/>
</dbReference>
<dbReference type="PANTHER" id="PTHR45651">
    <property type="entry name" value="CYCLIC NUCLEOTIDE-GATED ION CHANNEL 15-RELATED-RELATED"/>
    <property type="match status" value="1"/>
</dbReference>
<reference evidence="2 3" key="1">
    <citation type="submission" date="2023-10" db="EMBL/GenBank/DDBJ databases">
        <title>Chromosome-scale genome assembly provides insights into flower coloration mechanisms of Canna indica.</title>
        <authorList>
            <person name="Li C."/>
        </authorList>
    </citation>
    <scope>NUCLEOTIDE SEQUENCE [LARGE SCALE GENOMIC DNA]</scope>
    <source>
        <tissue evidence="2">Flower</tissue>
    </source>
</reference>
<protein>
    <submittedName>
        <fullName evidence="2">Uncharacterized protein</fullName>
    </submittedName>
</protein>
<organism evidence="2 3">
    <name type="scientific">Canna indica</name>
    <name type="common">Indian-shot</name>
    <dbReference type="NCBI Taxonomy" id="4628"/>
    <lineage>
        <taxon>Eukaryota</taxon>
        <taxon>Viridiplantae</taxon>
        <taxon>Streptophyta</taxon>
        <taxon>Embryophyta</taxon>
        <taxon>Tracheophyta</taxon>
        <taxon>Spermatophyta</taxon>
        <taxon>Magnoliopsida</taxon>
        <taxon>Liliopsida</taxon>
        <taxon>Zingiberales</taxon>
        <taxon>Cannaceae</taxon>
        <taxon>Canna</taxon>
    </lineage>
</organism>
<keyword evidence="1" id="KW-0813">Transport</keyword>
<evidence type="ECO:0000313" key="2">
    <source>
        <dbReference type="EMBL" id="WOL12305.1"/>
    </source>
</evidence>